<accession>A0A328UAW2</accession>
<proteinExistence type="predicted"/>
<gene>
    <name evidence="1" type="ORF">DPQ25_07730</name>
</gene>
<dbReference type="AlphaFoldDB" id="A0A328UAW2"/>
<keyword evidence="2" id="KW-1185">Reference proteome</keyword>
<protein>
    <submittedName>
        <fullName evidence="1">Uncharacterized protein</fullName>
    </submittedName>
</protein>
<evidence type="ECO:0000313" key="2">
    <source>
        <dbReference type="Proteomes" id="UP000249377"/>
    </source>
</evidence>
<dbReference type="Proteomes" id="UP000249377">
    <property type="component" value="Unassembled WGS sequence"/>
</dbReference>
<name>A0A328UAW2_9FIRM</name>
<organism evidence="1 2">
    <name type="scientific">Hydrogeniiclostridium mannosilyticum</name>
    <dbReference type="NCBI Taxonomy" id="2764322"/>
    <lineage>
        <taxon>Bacteria</taxon>
        <taxon>Bacillati</taxon>
        <taxon>Bacillota</taxon>
        <taxon>Clostridia</taxon>
        <taxon>Eubacteriales</taxon>
        <taxon>Acutalibacteraceae</taxon>
        <taxon>Hydrogeniiclostridium</taxon>
    </lineage>
</organism>
<evidence type="ECO:0000313" key="1">
    <source>
        <dbReference type="EMBL" id="RAQ28678.1"/>
    </source>
</evidence>
<dbReference type="EMBL" id="QLYR01000004">
    <property type="protein sequence ID" value="RAQ28678.1"/>
    <property type="molecule type" value="Genomic_DNA"/>
</dbReference>
<reference evidence="1 2" key="1">
    <citation type="submission" date="2018-06" db="EMBL/GenBank/DDBJ databases">
        <title>Noncontiguous genome sequence of Ruminococcaceae bacterium ASD2818.</title>
        <authorList>
            <person name="Chaplin A.V."/>
            <person name="Sokolova S.R."/>
            <person name="Kochetkova T.O."/>
            <person name="Goltsov A.Y."/>
            <person name="Trofimov D.Y."/>
            <person name="Efimov B.A."/>
        </authorList>
    </citation>
    <scope>NUCLEOTIDE SEQUENCE [LARGE SCALE GENOMIC DNA]</scope>
    <source>
        <strain evidence="1 2">ASD2818</strain>
    </source>
</reference>
<sequence length="134" mass="15819">MPLASISSHIEVSDNPKLHIEQLGKWLSQNHLGELRENCILLSQDHFPESEYFESRYLRFKEIAGQLASISYERFINDFDWIFEMLFQVSQQMSDAYEDYVCWDSGIPVTMSEFLRKAQPGTPYYIGGIYQYHY</sequence>
<comment type="caution">
    <text evidence="1">The sequence shown here is derived from an EMBL/GenBank/DDBJ whole genome shotgun (WGS) entry which is preliminary data.</text>
</comment>